<name>A0A9D1KT15_9FIRM</name>
<dbReference type="Proteomes" id="UP000824160">
    <property type="component" value="Unassembled WGS sequence"/>
</dbReference>
<organism evidence="2 3">
    <name type="scientific">Candidatus Faecivivens stercoripullorum</name>
    <dbReference type="NCBI Taxonomy" id="2840805"/>
    <lineage>
        <taxon>Bacteria</taxon>
        <taxon>Bacillati</taxon>
        <taxon>Bacillota</taxon>
        <taxon>Clostridia</taxon>
        <taxon>Eubacteriales</taxon>
        <taxon>Oscillospiraceae</taxon>
        <taxon>Oscillospiraceae incertae sedis</taxon>
        <taxon>Candidatus Faecivivens</taxon>
    </lineage>
</organism>
<proteinExistence type="predicted"/>
<reference evidence="2" key="2">
    <citation type="journal article" date="2021" name="PeerJ">
        <title>Extensive microbial diversity within the chicken gut microbiome revealed by metagenomics and culture.</title>
        <authorList>
            <person name="Gilroy R."/>
            <person name="Ravi A."/>
            <person name="Getino M."/>
            <person name="Pursley I."/>
            <person name="Horton D.L."/>
            <person name="Alikhan N.F."/>
            <person name="Baker D."/>
            <person name="Gharbi K."/>
            <person name="Hall N."/>
            <person name="Watson M."/>
            <person name="Adriaenssens E.M."/>
            <person name="Foster-Nyarko E."/>
            <person name="Jarju S."/>
            <person name="Secka A."/>
            <person name="Antonio M."/>
            <person name="Oren A."/>
            <person name="Chaudhuri R.R."/>
            <person name="La Ragione R."/>
            <person name="Hildebrand F."/>
            <person name="Pallen M.J."/>
        </authorList>
    </citation>
    <scope>NUCLEOTIDE SEQUENCE</scope>
    <source>
        <strain evidence="2">ChiBcec7-5410</strain>
    </source>
</reference>
<dbReference type="EMBL" id="DVLW01000169">
    <property type="protein sequence ID" value="HIT94737.1"/>
    <property type="molecule type" value="Genomic_DNA"/>
</dbReference>
<evidence type="ECO:0000313" key="3">
    <source>
        <dbReference type="Proteomes" id="UP000824160"/>
    </source>
</evidence>
<dbReference type="AlphaFoldDB" id="A0A9D1KT15"/>
<gene>
    <name evidence="2" type="ORF">IAC43_06095</name>
</gene>
<comment type="caution">
    <text evidence="2">The sequence shown here is derived from an EMBL/GenBank/DDBJ whole genome shotgun (WGS) entry which is preliminary data.</text>
</comment>
<protein>
    <submittedName>
        <fullName evidence="2">Uncharacterized protein</fullName>
    </submittedName>
</protein>
<accession>A0A9D1KT15</accession>
<feature type="coiled-coil region" evidence="1">
    <location>
        <begin position="7"/>
        <end position="44"/>
    </location>
</feature>
<sequence length="318" mass="35816">MDDNISMQQLNLQIHQLQEQAAAFENLRGELGSLEKKRIMLEQQVYATKREKDERQSELNQMQTGGLNTFLSKIIPGREKKLEVCRMMADEAAAKYDTAIHALMENTDQIHKLERQVSNGHQARLKLDSLIAQKAALIQQTGGDLAQTLADLDNRLYTLSQRRTELDQAVQAGRGALATIDSIIDKLQNAQNWGTFDIVGGGLITDIAKHSNLDDASQLTYTLQKQIHAFQKELSDISIHADFSIEVSDFMKFADFAFDGLIADWLVLDKINSSLSQATHTRNQIASAIHMLEPLQQECVSDHDQTRRQRINFLIEAS</sequence>
<keyword evidence="1" id="KW-0175">Coiled coil</keyword>
<evidence type="ECO:0000313" key="2">
    <source>
        <dbReference type="EMBL" id="HIT94737.1"/>
    </source>
</evidence>
<evidence type="ECO:0000256" key="1">
    <source>
        <dbReference type="SAM" id="Coils"/>
    </source>
</evidence>
<reference evidence="2" key="1">
    <citation type="submission" date="2020-10" db="EMBL/GenBank/DDBJ databases">
        <authorList>
            <person name="Gilroy R."/>
        </authorList>
    </citation>
    <scope>NUCLEOTIDE SEQUENCE</scope>
    <source>
        <strain evidence="2">ChiBcec7-5410</strain>
    </source>
</reference>